<name>A0ABW9BLA4_9BURK</name>
<gene>
    <name evidence="2" type="ORF">PQR03_23920</name>
</gene>
<evidence type="ECO:0000313" key="2">
    <source>
        <dbReference type="EMBL" id="MFM0241186.1"/>
    </source>
</evidence>
<dbReference type="InterPro" id="IPR002539">
    <property type="entry name" value="MaoC-like_dom"/>
</dbReference>
<keyword evidence="3" id="KW-1185">Reference proteome</keyword>
<evidence type="ECO:0000313" key="3">
    <source>
        <dbReference type="Proteomes" id="UP001629274"/>
    </source>
</evidence>
<dbReference type="InterPro" id="IPR052342">
    <property type="entry name" value="MCH/BMMD"/>
</dbReference>
<dbReference type="EMBL" id="JAQQDR010000009">
    <property type="protein sequence ID" value="MFM0241186.1"/>
    <property type="molecule type" value="Genomic_DNA"/>
</dbReference>
<dbReference type="Pfam" id="PF01575">
    <property type="entry name" value="MaoC_dehydratas"/>
    <property type="match status" value="1"/>
</dbReference>
<dbReference type="PANTHER" id="PTHR43664">
    <property type="entry name" value="MONOAMINE OXIDASE-RELATED"/>
    <property type="match status" value="1"/>
</dbReference>
<feature type="domain" description="MaoC-like" evidence="1">
    <location>
        <begin position="16"/>
        <end position="101"/>
    </location>
</feature>
<accession>A0ABW9BLA4</accession>
<dbReference type="RefSeq" id="WP_012431505.1">
    <property type="nucleotide sequence ID" value="NZ_JAQQCK010000020.1"/>
</dbReference>
<organism evidence="2 3">
    <name type="scientific">Paraburkholderia phytofirmans</name>
    <dbReference type="NCBI Taxonomy" id="261302"/>
    <lineage>
        <taxon>Bacteria</taxon>
        <taxon>Pseudomonadati</taxon>
        <taxon>Pseudomonadota</taxon>
        <taxon>Betaproteobacteria</taxon>
        <taxon>Burkholderiales</taxon>
        <taxon>Burkholderiaceae</taxon>
        <taxon>Paraburkholderia</taxon>
    </lineage>
</organism>
<sequence length="163" mass="17409">MNAAPRIVTVGETFSSTLELSAESVKSFAALVNDHNPLHHDEAYAAQSRFGGLIASGTQPTAHFMALLATHYSTFAQPLGLDFDIKLKKAVHANDTLTITWRVKHAYWKPSLNGDLTHLEGSVVNQRGETMLIGSSTILVMPKPEASANADADASAKVAPNSP</sequence>
<dbReference type="Proteomes" id="UP001629274">
    <property type="component" value="Unassembled WGS sequence"/>
</dbReference>
<proteinExistence type="predicted"/>
<dbReference type="SUPFAM" id="SSF54637">
    <property type="entry name" value="Thioesterase/thiol ester dehydrase-isomerase"/>
    <property type="match status" value="1"/>
</dbReference>
<evidence type="ECO:0000259" key="1">
    <source>
        <dbReference type="Pfam" id="PF01575"/>
    </source>
</evidence>
<comment type="caution">
    <text evidence="2">The sequence shown here is derived from an EMBL/GenBank/DDBJ whole genome shotgun (WGS) entry which is preliminary data.</text>
</comment>
<reference evidence="2 3" key="1">
    <citation type="journal article" date="2024" name="Chem. Sci.">
        <title>Discovery of megapolipeptins by genome mining of a Burkholderiales bacteria collection.</title>
        <authorList>
            <person name="Paulo B.S."/>
            <person name="Recchia M.J.J."/>
            <person name="Lee S."/>
            <person name="Fergusson C.H."/>
            <person name="Romanowski S.B."/>
            <person name="Hernandez A."/>
            <person name="Krull N."/>
            <person name="Liu D.Y."/>
            <person name="Cavanagh H."/>
            <person name="Bos A."/>
            <person name="Gray C.A."/>
            <person name="Murphy B.T."/>
            <person name="Linington R.G."/>
            <person name="Eustaquio A.S."/>
        </authorList>
    </citation>
    <scope>NUCLEOTIDE SEQUENCE [LARGE SCALE GENOMIC DNA]</scope>
    <source>
        <strain evidence="2 3">RL17-351-BIE-A</strain>
    </source>
</reference>
<dbReference type="Gene3D" id="3.10.129.10">
    <property type="entry name" value="Hotdog Thioesterase"/>
    <property type="match status" value="1"/>
</dbReference>
<dbReference type="InterPro" id="IPR029069">
    <property type="entry name" value="HotDog_dom_sf"/>
</dbReference>
<dbReference type="CDD" id="cd03441">
    <property type="entry name" value="R_hydratase_like"/>
    <property type="match status" value="1"/>
</dbReference>
<protein>
    <submittedName>
        <fullName evidence="2">MaoC family dehydratase</fullName>
    </submittedName>
</protein>
<dbReference type="PANTHER" id="PTHR43664:SF1">
    <property type="entry name" value="BETA-METHYLMALYL-COA DEHYDRATASE"/>
    <property type="match status" value="1"/>
</dbReference>